<accession>A0A2Z6PBK9</accession>
<feature type="region of interest" description="Disordered" evidence="1">
    <location>
        <begin position="1"/>
        <end position="69"/>
    </location>
</feature>
<reference evidence="3" key="1">
    <citation type="journal article" date="2017" name="Front. Plant Sci.">
        <title>Climate Clever Clovers: New Paradigm to Reduce the Environmental Footprint of Ruminants by Breeding Low Methanogenic Forages Utilizing Haplotype Variation.</title>
        <authorList>
            <person name="Kaur P."/>
            <person name="Appels R."/>
            <person name="Bayer P.E."/>
            <person name="Keeble-Gagnere G."/>
            <person name="Wang J."/>
            <person name="Hirakawa H."/>
            <person name="Shirasawa K."/>
            <person name="Vercoe P."/>
            <person name="Stefanova K."/>
            <person name="Durmic Z."/>
            <person name="Nichols P."/>
            <person name="Revell C."/>
            <person name="Isobe S.N."/>
            <person name="Edwards D."/>
            <person name="Erskine W."/>
        </authorList>
    </citation>
    <scope>NUCLEOTIDE SEQUENCE [LARGE SCALE GENOMIC DNA]</scope>
    <source>
        <strain evidence="3">cv. Daliak</strain>
    </source>
</reference>
<dbReference type="EMBL" id="DF974235">
    <property type="protein sequence ID" value="GAU46652.1"/>
    <property type="molecule type" value="Genomic_DNA"/>
</dbReference>
<name>A0A2Z6PBK9_TRISU</name>
<feature type="compositionally biased region" description="Polar residues" evidence="1">
    <location>
        <begin position="53"/>
        <end position="66"/>
    </location>
</feature>
<keyword evidence="3" id="KW-1185">Reference proteome</keyword>
<organism evidence="2 3">
    <name type="scientific">Trifolium subterraneum</name>
    <name type="common">Subterranean clover</name>
    <dbReference type="NCBI Taxonomy" id="3900"/>
    <lineage>
        <taxon>Eukaryota</taxon>
        <taxon>Viridiplantae</taxon>
        <taxon>Streptophyta</taxon>
        <taxon>Embryophyta</taxon>
        <taxon>Tracheophyta</taxon>
        <taxon>Spermatophyta</taxon>
        <taxon>Magnoliopsida</taxon>
        <taxon>eudicotyledons</taxon>
        <taxon>Gunneridae</taxon>
        <taxon>Pentapetalae</taxon>
        <taxon>rosids</taxon>
        <taxon>fabids</taxon>
        <taxon>Fabales</taxon>
        <taxon>Fabaceae</taxon>
        <taxon>Papilionoideae</taxon>
        <taxon>50 kb inversion clade</taxon>
        <taxon>NPAAA clade</taxon>
        <taxon>Hologalegina</taxon>
        <taxon>IRL clade</taxon>
        <taxon>Trifolieae</taxon>
        <taxon>Trifolium</taxon>
    </lineage>
</organism>
<dbReference type="Proteomes" id="UP000242715">
    <property type="component" value="Unassembled WGS sequence"/>
</dbReference>
<feature type="compositionally biased region" description="Basic and acidic residues" evidence="1">
    <location>
        <begin position="1"/>
        <end position="24"/>
    </location>
</feature>
<evidence type="ECO:0000313" key="2">
    <source>
        <dbReference type="EMBL" id="GAU46652.1"/>
    </source>
</evidence>
<protein>
    <submittedName>
        <fullName evidence="2">Uncharacterized protein</fullName>
    </submittedName>
</protein>
<evidence type="ECO:0000313" key="3">
    <source>
        <dbReference type="Proteomes" id="UP000242715"/>
    </source>
</evidence>
<gene>
    <name evidence="2" type="ORF">TSUD_281420</name>
</gene>
<sequence length="110" mass="12067">MSGDQPKTHDQPTNTKPEDFDSHSHTTNNTPYPKLDPNDVIPPPPQPRATATDVATTMPTKSNPNVTPALFPTPAKSLFSLLGEVIKRVDDLVDDLNKLFTGPFYTEPQV</sequence>
<dbReference type="AlphaFoldDB" id="A0A2Z6PBK9"/>
<proteinExistence type="predicted"/>
<evidence type="ECO:0000256" key="1">
    <source>
        <dbReference type="SAM" id="MobiDB-lite"/>
    </source>
</evidence>